<dbReference type="PANTHER" id="PTHR33659:SF6">
    <property type="entry name" value="ARABINOGALACTAN PEPTIDE"/>
    <property type="match status" value="1"/>
</dbReference>
<dbReference type="EMBL" id="EQ973779">
    <property type="protein sequence ID" value="EEF49155.1"/>
    <property type="molecule type" value="Genomic_DNA"/>
</dbReference>
<accession>B9RHE5</accession>
<name>B9RHE5_RICCO</name>
<sequence>MAQTNTFKAMTSFLLVVAMYFASVEAQEFGMAPAPSPTMDKGAAYSFGVSGAMICSSLVLSLLAFLRP</sequence>
<keyword evidence="1" id="KW-0472">Membrane</keyword>
<evidence type="ECO:0000313" key="4">
    <source>
        <dbReference type="Proteomes" id="UP000008311"/>
    </source>
</evidence>
<feature type="transmembrane region" description="Helical" evidence="1">
    <location>
        <begin position="42"/>
        <end position="66"/>
    </location>
</feature>
<evidence type="ECO:0008006" key="5">
    <source>
        <dbReference type="Google" id="ProtNLM"/>
    </source>
</evidence>
<reference evidence="4" key="1">
    <citation type="journal article" date="2010" name="Nat. Biotechnol.">
        <title>Draft genome sequence of the oilseed species Ricinus communis.</title>
        <authorList>
            <person name="Chan A.P."/>
            <person name="Crabtree J."/>
            <person name="Zhao Q."/>
            <person name="Lorenzi H."/>
            <person name="Orvis J."/>
            <person name="Puiu D."/>
            <person name="Melake-Berhan A."/>
            <person name="Jones K.M."/>
            <person name="Redman J."/>
            <person name="Chen G."/>
            <person name="Cahoon E.B."/>
            <person name="Gedil M."/>
            <person name="Stanke M."/>
            <person name="Haas B.J."/>
            <person name="Wortman J.R."/>
            <person name="Fraser-Liggett C.M."/>
            <person name="Ravel J."/>
            <person name="Rabinowicz P.D."/>
        </authorList>
    </citation>
    <scope>NUCLEOTIDE SEQUENCE [LARGE SCALE GENOMIC DNA]</scope>
    <source>
        <strain evidence="4">cv. Hale</strain>
    </source>
</reference>
<dbReference type="Proteomes" id="UP000008311">
    <property type="component" value="Unassembled WGS sequence"/>
</dbReference>
<keyword evidence="1" id="KW-1133">Transmembrane helix</keyword>
<feature type="signal peptide" evidence="2">
    <location>
        <begin position="1"/>
        <end position="26"/>
    </location>
</feature>
<organism evidence="3 4">
    <name type="scientific">Ricinus communis</name>
    <name type="common">Castor bean</name>
    <dbReference type="NCBI Taxonomy" id="3988"/>
    <lineage>
        <taxon>Eukaryota</taxon>
        <taxon>Viridiplantae</taxon>
        <taxon>Streptophyta</taxon>
        <taxon>Embryophyta</taxon>
        <taxon>Tracheophyta</taxon>
        <taxon>Spermatophyta</taxon>
        <taxon>Magnoliopsida</taxon>
        <taxon>eudicotyledons</taxon>
        <taxon>Gunneridae</taxon>
        <taxon>Pentapetalae</taxon>
        <taxon>rosids</taxon>
        <taxon>fabids</taxon>
        <taxon>Malpighiales</taxon>
        <taxon>Euphorbiaceae</taxon>
        <taxon>Acalyphoideae</taxon>
        <taxon>Acalypheae</taxon>
        <taxon>Ricinus</taxon>
    </lineage>
</organism>
<dbReference type="PANTHER" id="PTHR33659">
    <property type="entry name" value="PROTEIN, PUTATIVE-RELATED-RELATED"/>
    <property type="match status" value="1"/>
</dbReference>
<evidence type="ECO:0000313" key="3">
    <source>
        <dbReference type="EMBL" id="EEF49155.1"/>
    </source>
</evidence>
<proteinExistence type="predicted"/>
<protein>
    <recommendedName>
        <fullName evidence="5">Arabinogalactan peptide</fullName>
    </recommendedName>
</protein>
<feature type="chain" id="PRO_5002890993" description="Arabinogalactan peptide" evidence="2">
    <location>
        <begin position="27"/>
        <end position="68"/>
    </location>
</feature>
<keyword evidence="4" id="KW-1185">Reference proteome</keyword>
<evidence type="ECO:0000256" key="1">
    <source>
        <dbReference type="SAM" id="Phobius"/>
    </source>
</evidence>
<keyword evidence="1" id="KW-0812">Transmembrane</keyword>
<evidence type="ECO:0000256" key="2">
    <source>
        <dbReference type="SAM" id="SignalP"/>
    </source>
</evidence>
<dbReference type="InParanoid" id="B9RHE5"/>
<keyword evidence="2" id="KW-0732">Signal</keyword>
<gene>
    <name evidence="3" type="ORF">RCOM_1523320</name>
</gene>
<dbReference type="AlphaFoldDB" id="B9RHE5"/>